<feature type="non-terminal residue" evidence="1">
    <location>
        <position position="161"/>
    </location>
</feature>
<proteinExistence type="predicted"/>
<keyword evidence="2" id="KW-1185">Reference proteome</keyword>
<reference evidence="1" key="1">
    <citation type="submission" date="2024-09" db="EMBL/GenBank/DDBJ databases">
        <title>Black Yeasts Isolated from many extreme environments.</title>
        <authorList>
            <person name="Coleine C."/>
            <person name="Stajich J.E."/>
            <person name="Selbmann L."/>
        </authorList>
    </citation>
    <scope>NUCLEOTIDE SEQUENCE</scope>
    <source>
        <strain evidence="1">CCFEE 5737</strain>
    </source>
</reference>
<comment type="caution">
    <text evidence="1">The sequence shown here is derived from an EMBL/GenBank/DDBJ whole genome shotgun (WGS) entry which is preliminary data.</text>
</comment>
<name>A0ACC3DFQ7_9PEZI</name>
<organism evidence="1 2">
    <name type="scientific">Coniosporium uncinatum</name>
    <dbReference type="NCBI Taxonomy" id="93489"/>
    <lineage>
        <taxon>Eukaryota</taxon>
        <taxon>Fungi</taxon>
        <taxon>Dikarya</taxon>
        <taxon>Ascomycota</taxon>
        <taxon>Pezizomycotina</taxon>
        <taxon>Dothideomycetes</taxon>
        <taxon>Dothideomycetes incertae sedis</taxon>
        <taxon>Coniosporium</taxon>
    </lineage>
</organism>
<evidence type="ECO:0000313" key="1">
    <source>
        <dbReference type="EMBL" id="KAK3067984.1"/>
    </source>
</evidence>
<protein>
    <submittedName>
        <fullName evidence="1">Uncharacterized protein</fullName>
    </submittedName>
</protein>
<accession>A0ACC3DFQ7</accession>
<sequence length="161" mass="18780">MIRYTDIQSTFRHAGPIVAPQQPGYTPQQLQQVAAEEARKREYAKKVSRKPTDKNIPDGVEDIVIGDGVDRYRKLREVERRLDAVMMRKKLDIQDSVTRGMRKYRTLRVWISNTAENQPWQQSNMDTDTFDFDDSQATYKVKIEGRLLEEDDEDADLEEGQ</sequence>
<dbReference type="EMBL" id="JAWDJW010005397">
    <property type="protein sequence ID" value="KAK3067984.1"/>
    <property type="molecule type" value="Genomic_DNA"/>
</dbReference>
<evidence type="ECO:0000313" key="2">
    <source>
        <dbReference type="Proteomes" id="UP001186974"/>
    </source>
</evidence>
<dbReference type="Proteomes" id="UP001186974">
    <property type="component" value="Unassembled WGS sequence"/>
</dbReference>
<gene>
    <name evidence="1" type="ORF">LTS18_000858</name>
</gene>